<dbReference type="EMBL" id="LANX01000001">
    <property type="protein sequence ID" value="KJV69582.1"/>
    <property type="molecule type" value="Genomic_DNA"/>
</dbReference>
<dbReference type="RefSeq" id="WP_045809256.1">
    <property type="nucleotide sequence ID" value="NZ_LANX01000001.1"/>
</dbReference>
<evidence type="ECO:0000256" key="3">
    <source>
        <dbReference type="PROSITE-ProRule" id="PRU01161"/>
    </source>
</evidence>
<feature type="domain" description="PNPLA" evidence="4">
    <location>
        <begin position="6"/>
        <end position="193"/>
    </location>
</feature>
<sequence>MARYVLSVDGGGIKGIIAATILCEIEKKLAMPLSKIFSMFAGSSVGSLISALLIVQDDKGCSKYMAKDILGFFLQYGKKMFTNSILRRITSYVIGSRYSSDNLRETIDCFFENVQMKDLMCNFLVPSYDVYNQKDVIFRNWIDKYSSIKVMDVLLAATAAPTYFSPRELIIDNQRKLLVDSSLLASNPVVCAYASAITIYPDDDIYFVSIGCGSKINTKSAHDTLLYWATHIVNLFLDAGIDGIDYQMERIARKGHYIRINGNLQESSYELSDISYKNIQSLRLDAQRIVQENMNNINKLCDFITSDSHFKHSPLYTNN</sequence>
<keyword evidence="2 3" id="KW-0443">Lipid metabolism</keyword>
<comment type="similarity">
    <text evidence="1">Belongs to the patatin family.</text>
</comment>
<organism evidence="5 6">
    <name type="scientific">Candidatus Neoehrlichia procyonis str. RAC413</name>
    <dbReference type="NCBI Taxonomy" id="1359163"/>
    <lineage>
        <taxon>Bacteria</taxon>
        <taxon>Pseudomonadati</taxon>
        <taxon>Pseudomonadota</taxon>
        <taxon>Alphaproteobacteria</taxon>
        <taxon>Rickettsiales</taxon>
        <taxon>Anaplasmataceae</taxon>
        <taxon>Candidatus Neoehrlichia</taxon>
    </lineage>
</organism>
<dbReference type="AlphaFoldDB" id="A0A0F3NPH7"/>
<evidence type="ECO:0000313" key="6">
    <source>
        <dbReference type="Proteomes" id="UP000033562"/>
    </source>
</evidence>
<dbReference type="STRING" id="1359163.NLO413_0977"/>
<dbReference type="CDD" id="cd07199">
    <property type="entry name" value="Pat17_PNPLA8_PNPLA9_like"/>
    <property type="match status" value="1"/>
</dbReference>
<dbReference type="PROSITE" id="PS51635">
    <property type="entry name" value="PNPLA"/>
    <property type="match status" value="1"/>
</dbReference>
<evidence type="ECO:0000313" key="5">
    <source>
        <dbReference type="EMBL" id="KJV69582.1"/>
    </source>
</evidence>
<dbReference type="GO" id="GO:0047372">
    <property type="term" value="F:monoacylglycerol lipase activity"/>
    <property type="evidence" value="ECO:0007669"/>
    <property type="project" value="TreeGrafter"/>
</dbReference>
<dbReference type="SUPFAM" id="SSF52151">
    <property type="entry name" value="FabD/lysophospholipase-like"/>
    <property type="match status" value="1"/>
</dbReference>
<proteinExistence type="inferred from homology"/>
<dbReference type="PANTHER" id="PTHR32176">
    <property type="entry name" value="XYLOSE ISOMERASE"/>
    <property type="match status" value="1"/>
</dbReference>
<dbReference type="OrthoDB" id="9807112at2"/>
<feature type="short sequence motif" description="GXGXXG" evidence="3">
    <location>
        <begin position="10"/>
        <end position="15"/>
    </location>
</feature>
<feature type="active site" description="Nucleophile" evidence="3">
    <location>
        <position position="44"/>
    </location>
</feature>
<accession>A0A0F3NPH7</accession>
<dbReference type="Gene3D" id="3.40.1090.10">
    <property type="entry name" value="Cytosolic phospholipase A2 catalytic domain"/>
    <property type="match status" value="1"/>
</dbReference>
<name>A0A0F3NPH7_9RICK</name>
<dbReference type="InterPro" id="IPR016035">
    <property type="entry name" value="Acyl_Trfase/lysoPLipase"/>
</dbReference>
<keyword evidence="6" id="KW-1185">Reference proteome</keyword>
<keyword evidence="3" id="KW-0378">Hydrolase</keyword>
<dbReference type="InterPro" id="IPR002641">
    <property type="entry name" value="PNPLA_dom"/>
</dbReference>
<evidence type="ECO:0000256" key="2">
    <source>
        <dbReference type="ARBA" id="ARBA00023098"/>
    </source>
</evidence>
<evidence type="ECO:0000259" key="4">
    <source>
        <dbReference type="PROSITE" id="PS51635"/>
    </source>
</evidence>
<gene>
    <name evidence="5" type="ORF">NLO413_0977</name>
</gene>
<reference evidence="5 6" key="1">
    <citation type="submission" date="2015-02" db="EMBL/GenBank/DDBJ databases">
        <title>Genome Sequencing of Rickettsiales.</title>
        <authorList>
            <person name="Daugherty S.C."/>
            <person name="Su Q."/>
            <person name="Abolude K."/>
            <person name="Beier-Sexton M."/>
            <person name="Carlyon J.A."/>
            <person name="Carter R."/>
            <person name="Day N.P."/>
            <person name="Dumler S.J."/>
            <person name="Dyachenko V."/>
            <person name="Godinez A."/>
            <person name="Kurtti T.J."/>
            <person name="Lichay M."/>
            <person name="Mullins K.E."/>
            <person name="Ott S."/>
            <person name="Pappas-Brown V."/>
            <person name="Paris D.H."/>
            <person name="Patel P."/>
            <person name="Richards A.L."/>
            <person name="Sadzewicz L."/>
            <person name="Sears K."/>
            <person name="Seidman D."/>
            <person name="Sengamalay N."/>
            <person name="Stenos J."/>
            <person name="Tallon L.J."/>
            <person name="Vincent G."/>
            <person name="Fraser C.M."/>
            <person name="Munderloh U."/>
            <person name="Dunning-Hotopp J.C."/>
        </authorList>
    </citation>
    <scope>NUCLEOTIDE SEQUENCE [LARGE SCALE GENOMIC DNA]</scope>
    <source>
        <strain evidence="5 6">RAC413</strain>
    </source>
</reference>
<feature type="short sequence motif" description="GXSXG" evidence="3">
    <location>
        <begin position="42"/>
        <end position="46"/>
    </location>
</feature>
<dbReference type="Pfam" id="PF01734">
    <property type="entry name" value="Patatin"/>
    <property type="match status" value="1"/>
</dbReference>
<comment type="caution">
    <text evidence="5">The sequence shown here is derived from an EMBL/GenBank/DDBJ whole genome shotgun (WGS) entry which is preliminary data.</text>
</comment>
<dbReference type="PANTHER" id="PTHR32176:SF92">
    <property type="entry name" value="XYLOSE ISOMERASE"/>
    <property type="match status" value="1"/>
</dbReference>
<dbReference type="Proteomes" id="UP000033562">
    <property type="component" value="Unassembled WGS sequence"/>
</dbReference>
<dbReference type="GO" id="GO:0004620">
    <property type="term" value="F:phospholipase activity"/>
    <property type="evidence" value="ECO:0007669"/>
    <property type="project" value="TreeGrafter"/>
</dbReference>
<protein>
    <submittedName>
        <fullName evidence="5">Patatin-like phospholipase family protein</fullName>
    </submittedName>
</protein>
<evidence type="ECO:0000256" key="1">
    <source>
        <dbReference type="ARBA" id="ARBA00010240"/>
    </source>
</evidence>
<comment type="caution">
    <text evidence="3">Lacks conserved residue(s) required for the propagation of feature annotation.</text>
</comment>
<keyword evidence="3" id="KW-0442">Lipid degradation</keyword>
<dbReference type="GO" id="GO:0016042">
    <property type="term" value="P:lipid catabolic process"/>
    <property type="evidence" value="ECO:0007669"/>
    <property type="project" value="UniProtKB-UniRule"/>
</dbReference>
<feature type="active site" description="Proton acceptor" evidence="3">
    <location>
        <position position="180"/>
    </location>
</feature>